<keyword evidence="2" id="KW-1185">Reference proteome</keyword>
<evidence type="ECO:0000313" key="1">
    <source>
        <dbReference type="EMBL" id="KAI5665880.1"/>
    </source>
</evidence>
<accession>A0ACC0AZU4</accession>
<evidence type="ECO:0000313" key="2">
    <source>
        <dbReference type="Proteomes" id="UP001060085"/>
    </source>
</evidence>
<comment type="caution">
    <text evidence="1">The sequence shown here is derived from an EMBL/GenBank/DDBJ whole genome shotgun (WGS) entry which is preliminary data.</text>
</comment>
<proteinExistence type="predicted"/>
<sequence>MKPMTNPGKMDNKEKHFVLIHGAAHGAWCWYKLVPLLKSAGHRVTALDMAASGINLKRHAELNSYSDYAEPLMRFMEDLPEDDRVILIGHSMGGITISMAMEKFPNKIAVAVFITAFMPGPSLTVPAVIQQYHAQLESEIDNFQEFSNGEDKSPTSLSFGPNFLSKMMYQLSPPEDLALAKMLVRPIALHKEEVLIKETALSEENYGSVSRVYIIGEKDEVITEEFQRWMIGNNPPNDVKFIPDSDHMLIILILSKPMASDARNNLLTNETSPKHFVLVHGACYGAWCWYKLVSLLESAGHQVTAIDLSASGRNEVPLNDLKTIDDYHKPLYSYLESLPSGEKVILVGHSMGGLAVSSAMERFPNKISLAVFAAALMVGPNLTLNQILSRFSSGPDAFGDSIIITSNSTGTSVPIAILIGPKYMAEKMFQNSPHQDYVLANLLKRFSKSFFNDEESIRQLIVTEEKYGQVRRAFIITGEDKAQPTDIQRWMVKTNPPDQIREIGGADHMLMFSKPYQLSSILQQLSKKY</sequence>
<dbReference type="Proteomes" id="UP001060085">
    <property type="component" value="Linkage Group LG04"/>
</dbReference>
<dbReference type="EMBL" id="CM044704">
    <property type="protein sequence ID" value="KAI5665880.1"/>
    <property type="molecule type" value="Genomic_DNA"/>
</dbReference>
<organism evidence="1 2">
    <name type="scientific">Catharanthus roseus</name>
    <name type="common">Madagascar periwinkle</name>
    <name type="synonym">Vinca rosea</name>
    <dbReference type="NCBI Taxonomy" id="4058"/>
    <lineage>
        <taxon>Eukaryota</taxon>
        <taxon>Viridiplantae</taxon>
        <taxon>Streptophyta</taxon>
        <taxon>Embryophyta</taxon>
        <taxon>Tracheophyta</taxon>
        <taxon>Spermatophyta</taxon>
        <taxon>Magnoliopsida</taxon>
        <taxon>eudicotyledons</taxon>
        <taxon>Gunneridae</taxon>
        <taxon>Pentapetalae</taxon>
        <taxon>asterids</taxon>
        <taxon>lamiids</taxon>
        <taxon>Gentianales</taxon>
        <taxon>Apocynaceae</taxon>
        <taxon>Rauvolfioideae</taxon>
        <taxon>Vinceae</taxon>
        <taxon>Catharanthinae</taxon>
        <taxon>Catharanthus</taxon>
    </lineage>
</organism>
<gene>
    <name evidence="1" type="ORF">M9H77_15733</name>
</gene>
<protein>
    <submittedName>
        <fullName evidence="1">Uncharacterized protein</fullName>
    </submittedName>
</protein>
<name>A0ACC0AZU4_CATRO</name>
<reference evidence="2" key="1">
    <citation type="journal article" date="2023" name="Nat. Plants">
        <title>Single-cell RNA sequencing provides a high-resolution roadmap for understanding the multicellular compartmentation of specialized metabolism.</title>
        <authorList>
            <person name="Sun S."/>
            <person name="Shen X."/>
            <person name="Li Y."/>
            <person name="Li Y."/>
            <person name="Wang S."/>
            <person name="Li R."/>
            <person name="Zhang H."/>
            <person name="Shen G."/>
            <person name="Guo B."/>
            <person name="Wei J."/>
            <person name="Xu J."/>
            <person name="St-Pierre B."/>
            <person name="Chen S."/>
            <person name="Sun C."/>
        </authorList>
    </citation>
    <scope>NUCLEOTIDE SEQUENCE [LARGE SCALE GENOMIC DNA]</scope>
</reference>